<dbReference type="Gene3D" id="2.130.10.10">
    <property type="entry name" value="YVTN repeat-like/Quinoprotein amine dehydrogenase"/>
    <property type="match status" value="1"/>
</dbReference>
<comment type="caution">
    <text evidence="5">The sequence shown here is derived from an EMBL/GenBank/DDBJ whole genome shotgun (WGS) entry which is preliminary data.</text>
</comment>
<dbReference type="Pfam" id="PF00400">
    <property type="entry name" value="WD40"/>
    <property type="match status" value="4"/>
</dbReference>
<dbReference type="InterPro" id="IPR036322">
    <property type="entry name" value="WD40_repeat_dom_sf"/>
</dbReference>
<protein>
    <submittedName>
        <fullName evidence="5">Uncharacterized protein</fullName>
    </submittedName>
</protein>
<dbReference type="InterPro" id="IPR001680">
    <property type="entry name" value="WD40_rpt"/>
</dbReference>
<evidence type="ECO:0000313" key="6">
    <source>
        <dbReference type="Proteomes" id="UP000626109"/>
    </source>
</evidence>
<sequence>MRSGVQRPPREALERRDPNTNQDAPVPESPSDGISCLNWSPAGNIFAAGSWDKSVRIWEVTAQAIAPRMAYNHEGPVLCVGWSKDGQKLVSGGCDHKVKMKVLSGGAEQQIGQHDAPVKEVFYVDEMNMVVSGSWDKTIRFWNMQQPTAVATLQLPERVYSMDIKYPLMVVACAQRHVLIYNLQTLQQNPAPYKQLQTALKMETRTIRCFPDKTGYAVGSVEGRCSIAYIEDTSKNFAFKCHRSATEIFAVNDIDFHPSMGTFATAGGDGTFVFWDKENRQRLKQFNSCHYPITVGRFNAQGDMYAYAVSYDWSKGHEHNHPSLPKGIMVHRVQAAEVTPKAGAANTRTKR</sequence>
<accession>A0A813LUK0</accession>
<feature type="repeat" description="WD" evidence="3">
    <location>
        <begin position="111"/>
        <end position="152"/>
    </location>
</feature>
<feature type="repeat" description="WD" evidence="3">
    <location>
        <begin position="251"/>
        <end position="285"/>
    </location>
</feature>
<reference evidence="5" key="1">
    <citation type="submission" date="2021-02" db="EMBL/GenBank/DDBJ databases">
        <authorList>
            <person name="Dougan E. K."/>
            <person name="Rhodes N."/>
            <person name="Thang M."/>
            <person name="Chan C."/>
        </authorList>
    </citation>
    <scope>NUCLEOTIDE SEQUENCE</scope>
</reference>
<dbReference type="SMART" id="SM00320">
    <property type="entry name" value="WD40"/>
    <property type="match status" value="4"/>
</dbReference>
<evidence type="ECO:0000313" key="5">
    <source>
        <dbReference type="EMBL" id="CAE8743836.1"/>
    </source>
</evidence>
<dbReference type="PRINTS" id="PR00320">
    <property type="entry name" value="GPROTEINBRPT"/>
</dbReference>
<evidence type="ECO:0000256" key="1">
    <source>
        <dbReference type="ARBA" id="ARBA00022574"/>
    </source>
</evidence>
<dbReference type="PROSITE" id="PS00678">
    <property type="entry name" value="WD_REPEATS_1"/>
    <property type="match status" value="1"/>
</dbReference>
<gene>
    <name evidence="5" type="ORF">PGLA2088_LOCUS51599</name>
</gene>
<feature type="compositionally biased region" description="Basic and acidic residues" evidence="4">
    <location>
        <begin position="8"/>
        <end position="18"/>
    </location>
</feature>
<dbReference type="EMBL" id="CAJNNW010037679">
    <property type="protein sequence ID" value="CAE8743836.1"/>
    <property type="molecule type" value="Genomic_DNA"/>
</dbReference>
<dbReference type="InterPro" id="IPR015943">
    <property type="entry name" value="WD40/YVTN_repeat-like_dom_sf"/>
</dbReference>
<keyword evidence="1 3" id="KW-0853">WD repeat</keyword>
<evidence type="ECO:0000256" key="3">
    <source>
        <dbReference type="PROSITE-ProRule" id="PRU00221"/>
    </source>
</evidence>
<evidence type="ECO:0000256" key="2">
    <source>
        <dbReference type="ARBA" id="ARBA00022737"/>
    </source>
</evidence>
<name>A0A813LUK0_POLGL</name>
<organism evidence="5 6">
    <name type="scientific">Polarella glacialis</name>
    <name type="common">Dinoflagellate</name>
    <dbReference type="NCBI Taxonomy" id="89957"/>
    <lineage>
        <taxon>Eukaryota</taxon>
        <taxon>Sar</taxon>
        <taxon>Alveolata</taxon>
        <taxon>Dinophyceae</taxon>
        <taxon>Suessiales</taxon>
        <taxon>Suessiaceae</taxon>
        <taxon>Polarella</taxon>
    </lineage>
</organism>
<dbReference type="PROSITE" id="PS50294">
    <property type="entry name" value="WD_REPEATS_REGION"/>
    <property type="match status" value="2"/>
</dbReference>
<dbReference type="PROSITE" id="PS50082">
    <property type="entry name" value="WD_REPEATS_2"/>
    <property type="match status" value="4"/>
</dbReference>
<proteinExistence type="predicted"/>
<feature type="repeat" description="WD" evidence="3">
    <location>
        <begin position="27"/>
        <end position="60"/>
    </location>
</feature>
<dbReference type="InterPro" id="IPR020472">
    <property type="entry name" value="WD40_PAC1"/>
</dbReference>
<feature type="repeat" description="WD" evidence="3">
    <location>
        <begin position="70"/>
        <end position="100"/>
    </location>
</feature>
<dbReference type="AlphaFoldDB" id="A0A813LUK0"/>
<dbReference type="PANTHER" id="PTHR10971">
    <property type="entry name" value="MRNA EXPORT FACTOR AND BUB3"/>
    <property type="match status" value="1"/>
</dbReference>
<feature type="region of interest" description="Disordered" evidence="4">
    <location>
        <begin position="1"/>
        <end position="33"/>
    </location>
</feature>
<keyword evidence="2" id="KW-0677">Repeat</keyword>
<evidence type="ECO:0000256" key="4">
    <source>
        <dbReference type="SAM" id="MobiDB-lite"/>
    </source>
</evidence>
<dbReference type="SUPFAM" id="SSF50978">
    <property type="entry name" value="WD40 repeat-like"/>
    <property type="match status" value="1"/>
</dbReference>
<dbReference type="Proteomes" id="UP000626109">
    <property type="component" value="Unassembled WGS sequence"/>
</dbReference>
<dbReference type="InterPro" id="IPR019775">
    <property type="entry name" value="WD40_repeat_CS"/>
</dbReference>